<comment type="caution">
    <text evidence="2">The sequence shown here is derived from an EMBL/GenBank/DDBJ whole genome shotgun (WGS) entry which is preliminary data.</text>
</comment>
<feature type="domain" description="Glycosyltransferase 2-like prokaryotic type" evidence="1">
    <location>
        <begin position="5"/>
        <end position="253"/>
    </location>
</feature>
<reference evidence="2 3" key="1">
    <citation type="journal article" date="2021" name="Int. J. Syst. Evol. Microbiol.">
        <title>Amazonocrinis nigriterrae gen. nov., sp. nov., Atlanticothrix silvestris gen. nov., sp. nov. and Dendronalium phyllosphericum gen. nov., sp. nov., nostocacean cyanobacteria from Brazilian environments.</title>
        <authorList>
            <person name="Alvarenga D.O."/>
            <person name="Andreote A.P.D."/>
            <person name="Branco L.H.Z."/>
            <person name="Delbaje E."/>
            <person name="Cruz R.B."/>
            <person name="Varani A.M."/>
            <person name="Fiore M.F."/>
        </authorList>
    </citation>
    <scope>NUCLEOTIDE SEQUENCE [LARGE SCALE GENOMIC DNA]</scope>
    <source>
        <strain evidence="2 3">CENA67</strain>
    </source>
</reference>
<evidence type="ECO:0000259" key="1">
    <source>
        <dbReference type="Pfam" id="PF10111"/>
    </source>
</evidence>
<evidence type="ECO:0000313" key="2">
    <source>
        <dbReference type="EMBL" id="MBH8563842.1"/>
    </source>
</evidence>
<dbReference type="SUPFAM" id="SSF53448">
    <property type="entry name" value="Nucleotide-diphospho-sugar transferases"/>
    <property type="match status" value="1"/>
</dbReference>
<protein>
    <submittedName>
        <fullName evidence="2">Glycosyltransferase</fullName>
    </submittedName>
</protein>
<dbReference type="RefSeq" id="WP_198125701.1">
    <property type="nucleotide sequence ID" value="NZ_JAECZC010000029.1"/>
</dbReference>
<sequence length="327" mass="36724">MPIISVIIPVFNGEKTIKLAISSVLQQTLADFELIIINANSTDSTLDMIEQIQDERIRVFSYPKANVAVNRNRGVQHSSCEFITFLDADDIWTPNKLEAQYTALVKHPEAAVAYSWTNCIDENGKFLRPCSYVQWVGDVYHKLLLDDFIGSGSNVMIRKSAFTAVGGFNESLTNAQDTDLWLRLAANYHFIVIPEPQILYRISANSMSSDILGLEKSNLQVIKQAFAHQKAESLQYLKKYSIANLYKYLSYKVLDVTPGKQKTLQAVRILATAIKSDPSLVLKPVIFKAFLKLTVMTVLPSQLAQQLLNKFPKLSNTSTFLGYEKTS</sequence>
<evidence type="ECO:0000313" key="3">
    <source>
        <dbReference type="Proteomes" id="UP000632766"/>
    </source>
</evidence>
<dbReference type="InterPro" id="IPR050834">
    <property type="entry name" value="Glycosyltransf_2"/>
</dbReference>
<dbReference type="InterPro" id="IPR019290">
    <property type="entry name" value="GlycosylTrfase-like_prok"/>
</dbReference>
<organism evidence="2 3">
    <name type="scientific">Amazonocrinis nigriterrae CENA67</name>
    <dbReference type="NCBI Taxonomy" id="2794033"/>
    <lineage>
        <taxon>Bacteria</taxon>
        <taxon>Bacillati</taxon>
        <taxon>Cyanobacteriota</taxon>
        <taxon>Cyanophyceae</taxon>
        <taxon>Nostocales</taxon>
        <taxon>Nostocaceae</taxon>
        <taxon>Amazonocrinis</taxon>
        <taxon>Amazonocrinis nigriterrae</taxon>
    </lineage>
</organism>
<dbReference type="EMBL" id="JAECZC010000029">
    <property type="protein sequence ID" value="MBH8563842.1"/>
    <property type="molecule type" value="Genomic_DNA"/>
</dbReference>
<dbReference type="PANTHER" id="PTHR43685:SF2">
    <property type="entry name" value="GLYCOSYLTRANSFERASE 2-LIKE DOMAIN-CONTAINING PROTEIN"/>
    <property type="match status" value="1"/>
</dbReference>
<dbReference type="Proteomes" id="UP000632766">
    <property type="component" value="Unassembled WGS sequence"/>
</dbReference>
<dbReference type="Pfam" id="PF10111">
    <property type="entry name" value="Glyco_tranf_2_2"/>
    <property type="match status" value="1"/>
</dbReference>
<dbReference type="AlphaFoldDB" id="A0A8J7HQY0"/>
<dbReference type="PANTHER" id="PTHR43685">
    <property type="entry name" value="GLYCOSYLTRANSFERASE"/>
    <property type="match status" value="1"/>
</dbReference>
<dbReference type="InterPro" id="IPR029044">
    <property type="entry name" value="Nucleotide-diphossugar_trans"/>
</dbReference>
<proteinExistence type="predicted"/>
<keyword evidence="3" id="KW-1185">Reference proteome</keyword>
<name>A0A8J7HQY0_9NOST</name>
<accession>A0A8J7HQY0</accession>
<gene>
    <name evidence="2" type="ORF">I8748_16865</name>
</gene>
<dbReference type="Gene3D" id="3.90.550.10">
    <property type="entry name" value="Spore Coat Polysaccharide Biosynthesis Protein SpsA, Chain A"/>
    <property type="match status" value="1"/>
</dbReference>